<sequence length="265" mass="28980">MREPSTPTRVARLSPASPHPMLAGLRGHVVEFTPRRGIVIESRAAVIQGRLGAGYQVVGRLAFWNGRSIPASLHDTILIVPGPLSFSLLRQALDMGVNGIIASSASVRDLEGFLRADIIQLSMHRDIEQAYTHIPPLTLLLTEGPGEFTMPERITNLLRRYEGGFALLDGTTSIPHALVPELTISLPLSESQRADWQPMQPDPTLRLGTHVRVSNGEYTGLVGIIDHFFLYEQIFPSGIRARAARLHLESGSHITTPLTSLEPIG</sequence>
<name>A0A8J3MRB2_9CHLR</name>
<dbReference type="EMBL" id="BNJF01000001">
    <property type="protein sequence ID" value="GHO43616.1"/>
    <property type="molecule type" value="Genomic_DNA"/>
</dbReference>
<protein>
    <submittedName>
        <fullName evidence="1">Uncharacterized protein</fullName>
    </submittedName>
</protein>
<dbReference type="Proteomes" id="UP000612362">
    <property type="component" value="Unassembled WGS sequence"/>
</dbReference>
<organism evidence="1 2">
    <name type="scientific">Ktedonospora formicarum</name>
    <dbReference type="NCBI Taxonomy" id="2778364"/>
    <lineage>
        <taxon>Bacteria</taxon>
        <taxon>Bacillati</taxon>
        <taxon>Chloroflexota</taxon>
        <taxon>Ktedonobacteria</taxon>
        <taxon>Ktedonobacterales</taxon>
        <taxon>Ktedonobacteraceae</taxon>
        <taxon>Ktedonospora</taxon>
    </lineage>
</organism>
<accession>A0A8J3MRB2</accession>
<reference evidence="1" key="1">
    <citation type="submission" date="2020-10" db="EMBL/GenBank/DDBJ databases">
        <title>Taxonomic study of unclassified bacteria belonging to the class Ktedonobacteria.</title>
        <authorList>
            <person name="Yabe S."/>
            <person name="Wang C.M."/>
            <person name="Zheng Y."/>
            <person name="Sakai Y."/>
            <person name="Cavaletti L."/>
            <person name="Monciardini P."/>
            <person name="Donadio S."/>
        </authorList>
    </citation>
    <scope>NUCLEOTIDE SEQUENCE</scope>
    <source>
        <strain evidence="1">SOSP1-1</strain>
    </source>
</reference>
<comment type="caution">
    <text evidence="1">The sequence shown here is derived from an EMBL/GenBank/DDBJ whole genome shotgun (WGS) entry which is preliminary data.</text>
</comment>
<gene>
    <name evidence="1" type="ORF">KSX_17790</name>
</gene>
<proteinExistence type="predicted"/>
<evidence type="ECO:0000313" key="2">
    <source>
        <dbReference type="Proteomes" id="UP000612362"/>
    </source>
</evidence>
<dbReference type="AlphaFoldDB" id="A0A8J3MRB2"/>
<keyword evidence="2" id="KW-1185">Reference proteome</keyword>
<evidence type="ECO:0000313" key="1">
    <source>
        <dbReference type="EMBL" id="GHO43616.1"/>
    </source>
</evidence>